<sequence length="210" mass="23089">MNALPSCESLALRGLDAVGAFRGSLLGRAVMVMHDLLADPAAMPDQVLRLRQVPPSMHAFDLNLLWLWSDPVGVFLNAVAAFDAPRKAAESGLSNEYLAALSYVSRRTMVQALDALRAAFREPPDPTTIERVSRVILADLVPSRYGISHDLATLRSEKLPCSLDLWLEELGWTELDAEARRRDRAVRDLVAGKTGSTWSAVQREARRVAA</sequence>
<evidence type="ECO:0000313" key="1">
    <source>
        <dbReference type="EMBL" id="GAN53157.1"/>
    </source>
</evidence>
<proteinExistence type="predicted"/>
<dbReference type="RefSeq" id="WP_048846868.1">
    <property type="nucleotide sequence ID" value="NZ_BALE01000007.1"/>
</dbReference>
<protein>
    <submittedName>
        <fullName evidence="1">Uncharacterized protein</fullName>
    </submittedName>
</protein>
<keyword evidence="2" id="KW-1185">Reference proteome</keyword>
<gene>
    <name evidence="1" type="ORF">Tasa_007_002</name>
</gene>
<dbReference type="AlphaFoldDB" id="A0A0D6MHP7"/>
<dbReference type="Proteomes" id="UP000032679">
    <property type="component" value="Unassembled WGS sequence"/>
</dbReference>
<comment type="caution">
    <text evidence="1">The sequence shown here is derived from an EMBL/GenBank/DDBJ whole genome shotgun (WGS) entry which is preliminary data.</text>
</comment>
<reference evidence="1 2" key="1">
    <citation type="submission" date="2012-10" db="EMBL/GenBank/DDBJ databases">
        <title>Genome sequencing of Tanticharoenia sakaeratensis NBRC 103193.</title>
        <authorList>
            <person name="Azuma Y."/>
            <person name="Hadano H."/>
            <person name="Hirakawa H."/>
            <person name="Matsushita K."/>
        </authorList>
    </citation>
    <scope>NUCLEOTIDE SEQUENCE [LARGE SCALE GENOMIC DNA]</scope>
    <source>
        <strain evidence="1 2">NBRC 103193</strain>
    </source>
</reference>
<name>A0A0D6MHP7_9PROT</name>
<organism evidence="1 2">
    <name type="scientific">Tanticharoenia sakaeratensis NBRC 103193</name>
    <dbReference type="NCBI Taxonomy" id="1231623"/>
    <lineage>
        <taxon>Bacteria</taxon>
        <taxon>Pseudomonadati</taxon>
        <taxon>Pseudomonadota</taxon>
        <taxon>Alphaproteobacteria</taxon>
        <taxon>Acetobacterales</taxon>
        <taxon>Acetobacteraceae</taxon>
        <taxon>Tanticharoenia</taxon>
    </lineage>
</organism>
<accession>A0A0D6MHP7</accession>
<evidence type="ECO:0000313" key="2">
    <source>
        <dbReference type="Proteomes" id="UP000032679"/>
    </source>
</evidence>
<dbReference type="EMBL" id="BALE01000007">
    <property type="protein sequence ID" value="GAN53157.1"/>
    <property type="molecule type" value="Genomic_DNA"/>
</dbReference>
<dbReference type="STRING" id="1231623.Tasa_007_002"/>